<dbReference type="InterPro" id="IPR027417">
    <property type="entry name" value="P-loop_NTPase"/>
</dbReference>
<feature type="domain" description="EngB-type G" evidence="6">
    <location>
        <begin position="206"/>
        <end position="396"/>
    </location>
</feature>
<evidence type="ECO:0000256" key="2">
    <source>
        <dbReference type="ARBA" id="ARBA00022741"/>
    </source>
</evidence>
<organism evidence="7 8">
    <name type="scientific">Colletotrichum sojae</name>
    <dbReference type="NCBI Taxonomy" id="2175907"/>
    <lineage>
        <taxon>Eukaryota</taxon>
        <taxon>Fungi</taxon>
        <taxon>Dikarya</taxon>
        <taxon>Ascomycota</taxon>
        <taxon>Pezizomycotina</taxon>
        <taxon>Sordariomycetes</taxon>
        <taxon>Hypocreomycetidae</taxon>
        <taxon>Glomerellales</taxon>
        <taxon>Glomerellaceae</taxon>
        <taxon>Colletotrichum</taxon>
        <taxon>Colletotrichum orchidearum species complex</taxon>
    </lineage>
</organism>
<feature type="compositionally biased region" description="Basic and acidic residues" evidence="5">
    <location>
        <begin position="37"/>
        <end position="68"/>
    </location>
</feature>
<dbReference type="GO" id="GO:0005525">
    <property type="term" value="F:GTP binding"/>
    <property type="evidence" value="ECO:0007669"/>
    <property type="project" value="UniProtKB-KW"/>
</dbReference>
<accession>A0A8H6N4Q5</accession>
<reference evidence="7 8" key="1">
    <citation type="journal article" date="2020" name="Phytopathology">
        <title>Genome Sequence Resources of Colletotrichum truncatum, C. plurivorum, C. musicola, and C. sojae: Four Species Pathogenic to Soybean (Glycine max).</title>
        <authorList>
            <person name="Rogerio F."/>
            <person name="Boufleur T.R."/>
            <person name="Ciampi-Guillardi M."/>
            <person name="Sukno S.A."/>
            <person name="Thon M.R."/>
            <person name="Massola Junior N.S."/>
            <person name="Baroncelli R."/>
        </authorList>
    </citation>
    <scope>NUCLEOTIDE SEQUENCE [LARGE SCALE GENOMIC DNA]</scope>
    <source>
        <strain evidence="7 8">LFN0009</strain>
    </source>
</reference>
<evidence type="ECO:0000256" key="4">
    <source>
        <dbReference type="ARBA" id="ARBA00023134"/>
    </source>
</evidence>
<keyword evidence="3" id="KW-0460">Magnesium</keyword>
<dbReference type="AlphaFoldDB" id="A0A8H6N4Q5"/>
<keyword evidence="1" id="KW-0479">Metal-binding</keyword>
<gene>
    <name evidence="7" type="ORF">CSOJ01_01407</name>
</gene>
<protein>
    <submittedName>
        <fullName evidence="7">Ribosome biogenesis GTP-binding protein YsxC</fullName>
    </submittedName>
</protein>
<dbReference type="Proteomes" id="UP000652219">
    <property type="component" value="Unassembled WGS sequence"/>
</dbReference>
<dbReference type="GO" id="GO:0005739">
    <property type="term" value="C:mitochondrion"/>
    <property type="evidence" value="ECO:0007669"/>
    <property type="project" value="TreeGrafter"/>
</dbReference>
<dbReference type="InterPro" id="IPR052279">
    <property type="entry name" value="EngB_GTPase"/>
</dbReference>
<dbReference type="Gene3D" id="3.40.50.300">
    <property type="entry name" value="P-loop containing nucleotide triphosphate hydrolases"/>
    <property type="match status" value="1"/>
</dbReference>
<dbReference type="SUPFAM" id="SSF52540">
    <property type="entry name" value="P-loop containing nucleoside triphosphate hydrolases"/>
    <property type="match status" value="1"/>
</dbReference>
<dbReference type="PROSITE" id="PS51706">
    <property type="entry name" value="G_ENGB"/>
    <property type="match status" value="1"/>
</dbReference>
<dbReference type="InterPro" id="IPR030393">
    <property type="entry name" value="G_ENGB_dom"/>
</dbReference>
<evidence type="ECO:0000313" key="7">
    <source>
        <dbReference type="EMBL" id="KAF6819350.1"/>
    </source>
</evidence>
<evidence type="ECO:0000256" key="3">
    <source>
        <dbReference type="ARBA" id="ARBA00022842"/>
    </source>
</evidence>
<sequence>MLTAHVRGCRAALQNLRPPPRRWLSGRPTRAYNSPHPSRDGFESERRRPSSRYDETRDGGFDRGRDQRFSAPRSGPSRMDRHSPRAQSRAPPPPEREPFQPRQSEIEMIVSKQLPMGKRTLTTTQPELPQEEQEKVSTTKAVWDARSLYFVPPTRQEDPRAQDSGTIVARRGRDVPYALAARFFLQPPAKFLYSAFRFKDHPVNTTTPEICIVGASNCGKSTFVNALTGAAPSKTLAQESDRAGKTVSMNAYGVGSLAGLPPRRTMSPAGAGEAAPTHGMLLVDTPGYGHASRTEWGREIAEYLEKRTMLRGVVLLLSAEKRVSQQDWQIMRMLADAGRPAMVVFTKMDKALREGRKGGRGGIATRLREVERCFAKSGWDGWVPKVPITAAKMEREKGWKYDPTRSEAGMAGVRMAVLEMAGIKEHIAPEKFRGVMMKSAKELEEADEAPAPGNALESDPAAWSGDVISFEELEKQFGEWKK</sequence>
<dbReference type="GO" id="GO:0046872">
    <property type="term" value="F:metal ion binding"/>
    <property type="evidence" value="ECO:0007669"/>
    <property type="project" value="UniProtKB-KW"/>
</dbReference>
<proteinExistence type="predicted"/>
<evidence type="ECO:0000256" key="1">
    <source>
        <dbReference type="ARBA" id="ARBA00022723"/>
    </source>
</evidence>
<dbReference type="PANTHER" id="PTHR46498">
    <property type="entry name" value="GTP-BINDING PROTEIN 8"/>
    <property type="match status" value="1"/>
</dbReference>
<evidence type="ECO:0000313" key="8">
    <source>
        <dbReference type="Proteomes" id="UP000652219"/>
    </source>
</evidence>
<comment type="caution">
    <text evidence="7">The sequence shown here is derived from an EMBL/GenBank/DDBJ whole genome shotgun (WGS) entry which is preliminary data.</text>
</comment>
<dbReference type="EMBL" id="WIGN01000010">
    <property type="protein sequence ID" value="KAF6819350.1"/>
    <property type="molecule type" value="Genomic_DNA"/>
</dbReference>
<dbReference type="Pfam" id="PF01926">
    <property type="entry name" value="MMR_HSR1"/>
    <property type="match status" value="1"/>
</dbReference>
<dbReference type="InterPro" id="IPR006073">
    <property type="entry name" value="GTP-bd"/>
</dbReference>
<evidence type="ECO:0000256" key="5">
    <source>
        <dbReference type="SAM" id="MobiDB-lite"/>
    </source>
</evidence>
<keyword evidence="8" id="KW-1185">Reference proteome</keyword>
<feature type="region of interest" description="Disordered" evidence="5">
    <location>
        <begin position="443"/>
        <end position="462"/>
    </location>
</feature>
<evidence type="ECO:0000259" key="6">
    <source>
        <dbReference type="PROSITE" id="PS51706"/>
    </source>
</evidence>
<name>A0A8H6N4Q5_9PEZI</name>
<dbReference type="PANTHER" id="PTHR46498:SF1">
    <property type="entry name" value="GTP-BINDING PROTEIN 8"/>
    <property type="match status" value="1"/>
</dbReference>
<feature type="region of interest" description="Disordered" evidence="5">
    <location>
        <begin position="1"/>
        <end position="103"/>
    </location>
</feature>
<keyword evidence="2" id="KW-0547">Nucleotide-binding</keyword>
<keyword evidence="4" id="KW-0342">GTP-binding</keyword>